<accession>A0AAV0W6S0</accession>
<dbReference type="EMBL" id="CARXXK010000001">
    <property type="protein sequence ID" value="CAI6351457.1"/>
    <property type="molecule type" value="Genomic_DNA"/>
</dbReference>
<evidence type="ECO:0000313" key="2">
    <source>
        <dbReference type="Proteomes" id="UP001160148"/>
    </source>
</evidence>
<sequence>MSDYGYSTYGYSTYGHSDGSGVYKKRVCGHEPVINPTGIIRAAAWMLDNRTIAWWSLGNALLRPWKTPYGLAFVPRIWVVIRPARN</sequence>
<protein>
    <submittedName>
        <fullName evidence="1">Uncharacterized protein</fullName>
    </submittedName>
</protein>
<dbReference type="Proteomes" id="UP001160148">
    <property type="component" value="Unassembled WGS sequence"/>
</dbReference>
<keyword evidence="2" id="KW-1185">Reference proteome</keyword>
<comment type="caution">
    <text evidence="1">The sequence shown here is derived from an EMBL/GenBank/DDBJ whole genome shotgun (WGS) entry which is preliminary data.</text>
</comment>
<name>A0AAV0W6S0_9HEMI</name>
<evidence type="ECO:0000313" key="1">
    <source>
        <dbReference type="EMBL" id="CAI6351457.1"/>
    </source>
</evidence>
<reference evidence="1 2" key="1">
    <citation type="submission" date="2023-01" db="EMBL/GenBank/DDBJ databases">
        <authorList>
            <person name="Whitehead M."/>
        </authorList>
    </citation>
    <scope>NUCLEOTIDE SEQUENCE [LARGE SCALE GENOMIC DNA]</scope>
</reference>
<organism evidence="1 2">
    <name type="scientific">Macrosiphum euphorbiae</name>
    <name type="common">potato aphid</name>
    <dbReference type="NCBI Taxonomy" id="13131"/>
    <lineage>
        <taxon>Eukaryota</taxon>
        <taxon>Metazoa</taxon>
        <taxon>Ecdysozoa</taxon>
        <taxon>Arthropoda</taxon>
        <taxon>Hexapoda</taxon>
        <taxon>Insecta</taxon>
        <taxon>Pterygota</taxon>
        <taxon>Neoptera</taxon>
        <taxon>Paraneoptera</taxon>
        <taxon>Hemiptera</taxon>
        <taxon>Sternorrhyncha</taxon>
        <taxon>Aphidomorpha</taxon>
        <taxon>Aphidoidea</taxon>
        <taxon>Aphididae</taxon>
        <taxon>Macrosiphini</taxon>
        <taxon>Macrosiphum</taxon>
    </lineage>
</organism>
<dbReference type="AlphaFoldDB" id="A0AAV0W6S0"/>
<proteinExistence type="predicted"/>
<gene>
    <name evidence="1" type="ORF">MEUPH1_LOCUS7801</name>
</gene>